<evidence type="ECO:0000313" key="2">
    <source>
        <dbReference type="Proteomes" id="UP000244754"/>
    </source>
</evidence>
<protein>
    <submittedName>
        <fullName evidence="1">Uncharacterized protein</fullName>
    </submittedName>
</protein>
<gene>
    <name evidence="1" type="ORF">C3E79_02865</name>
</gene>
<accession>A0A2S0WCR7</accession>
<sequence length="237" mass="25432">MDIPRHVLSAFQVDGINPVAAGPAWDNGVRYARVVIAPATATSAWSAKVRERFSSPALSVARPVRATDGRVVVGGFRANDFVEGELAARADESIAAALAFDDAVAGVEPPAGRREDRWAKADRAAFENEQFDGPVGLAHLDFFSCCIFSGSLPPTLTDIVPSAELRPRGYTAALVLVDALLTSSVDERVIARWAHVPHLRELAACALRYREATVALEPGVSNVSSIFSRVRDLLMSH</sequence>
<reference evidence="2" key="1">
    <citation type="submission" date="2018-01" db="EMBL/GenBank/DDBJ databases">
        <authorList>
            <person name="Li J."/>
        </authorList>
    </citation>
    <scope>NUCLEOTIDE SEQUENCE [LARGE SCALE GENOMIC DNA]</scope>
    <source>
        <strain evidence="2">2184</strain>
    </source>
</reference>
<dbReference type="RefSeq" id="WP_108403551.1">
    <property type="nucleotide sequence ID" value="NZ_CP026948.1"/>
</dbReference>
<dbReference type="Proteomes" id="UP000244754">
    <property type="component" value="Chromosome"/>
</dbReference>
<dbReference type="EMBL" id="CP026948">
    <property type="protein sequence ID" value="AWB83561.1"/>
    <property type="molecule type" value="Genomic_DNA"/>
</dbReference>
<dbReference type="OrthoDB" id="4427130at2"/>
<evidence type="ECO:0000313" key="1">
    <source>
        <dbReference type="EMBL" id="AWB83561.1"/>
    </source>
</evidence>
<keyword evidence="2" id="KW-1185">Reference proteome</keyword>
<dbReference type="KEGG" id="clia:C3E79_02865"/>
<name>A0A2S0WCR7_9CORY</name>
<dbReference type="AlphaFoldDB" id="A0A2S0WCR7"/>
<organism evidence="1 2">
    <name type="scientific">Corynebacterium liangguodongii</name>
    <dbReference type="NCBI Taxonomy" id="2079535"/>
    <lineage>
        <taxon>Bacteria</taxon>
        <taxon>Bacillati</taxon>
        <taxon>Actinomycetota</taxon>
        <taxon>Actinomycetes</taxon>
        <taxon>Mycobacteriales</taxon>
        <taxon>Corynebacteriaceae</taxon>
        <taxon>Corynebacterium</taxon>
    </lineage>
</organism>
<proteinExistence type="predicted"/>